<evidence type="ECO:0008006" key="3">
    <source>
        <dbReference type="Google" id="ProtNLM"/>
    </source>
</evidence>
<organism evidence="1 2">
    <name type="scientific">Pseudomonas putida (strain ATCC 47054 / DSM 6125 / CFBP 8728 / NCIMB 11950 / KT2440)</name>
    <dbReference type="NCBI Taxonomy" id="160488"/>
    <lineage>
        <taxon>Bacteria</taxon>
        <taxon>Pseudomonadati</taxon>
        <taxon>Pseudomonadota</taxon>
        <taxon>Gammaproteobacteria</taxon>
        <taxon>Pseudomonadales</taxon>
        <taxon>Pseudomonadaceae</taxon>
        <taxon>Pseudomonas</taxon>
    </lineage>
</organism>
<dbReference type="InterPro" id="IPR010710">
    <property type="entry name" value="DUF1289"/>
</dbReference>
<dbReference type="PhylomeDB" id="Q88MW3"/>
<gene>
    <name evidence="1" type="ordered locus">PP_1455</name>
</gene>
<dbReference type="PaxDb" id="160488-PP_1455"/>
<proteinExistence type="predicted"/>
<dbReference type="PATRIC" id="fig|160488.4.peg.1545"/>
<evidence type="ECO:0000313" key="1">
    <source>
        <dbReference type="EMBL" id="AAN67077.1"/>
    </source>
</evidence>
<accession>Q88MW3</accession>
<name>Q88MW3_PSEPK</name>
<dbReference type="Proteomes" id="UP000000556">
    <property type="component" value="Chromosome"/>
</dbReference>
<protein>
    <recommendedName>
        <fullName evidence="3">Fe-S protein</fullName>
    </recommendedName>
</protein>
<sequence length="74" mass="8449">MRGIWWLMMSEVVERPVASPCVSICALDEQDICTGCQRTVAEIGRWGRMDNDERRAVLKRCHERALEAGLIMQA</sequence>
<reference evidence="1 2" key="2">
    <citation type="journal article" date="2016" name="Environ. Microbiol.">
        <title>The revisited genome of Pseudomonas putida KT2440 enlightens its value as a robust metabolic chassis.</title>
        <authorList>
            <person name="Belda E."/>
            <person name="van Heck R.G."/>
            <person name="Lopez-Sanchez M.J."/>
            <person name="Cruveiller S."/>
            <person name="Barbe V."/>
            <person name="Fraser C."/>
            <person name="Klenk H.P."/>
            <person name="Petersen J."/>
            <person name="Morgat A."/>
            <person name="Nikel P.I."/>
            <person name="Vallenet D."/>
            <person name="Rouy Z."/>
            <person name="Sekowska A."/>
            <person name="Martins Dos Santos V.A."/>
            <person name="de Lorenzo V."/>
            <person name="Danchin A."/>
            <person name="Medigue C."/>
        </authorList>
    </citation>
    <scope>NUCLEOTIDE SEQUENCE [LARGE SCALE GENOMIC DNA]</scope>
    <source>
        <strain evidence="2">ATCC 47054 / DSM 6125 / CFBP 8728 / NCIMB 11950 / KT2440</strain>
    </source>
</reference>
<dbReference type="OrthoDB" id="9811423at2"/>
<dbReference type="AlphaFoldDB" id="Q88MW3"/>
<dbReference type="BioCyc" id="PPUT160488:G1G01-1547-MONOMER"/>
<reference evidence="1 2" key="1">
    <citation type="journal article" date="2002" name="Environ. Microbiol.">
        <title>Complete genome sequence and comparative analysis of the metabolically versatile Pseudomonas putida KT2440.</title>
        <authorList>
            <person name="Nelson K.E."/>
            <person name="Weinel C."/>
            <person name="Paulsen I.T."/>
            <person name="Dodson R.J."/>
            <person name="Hilbert H."/>
            <person name="Martins dos Santos V.A."/>
            <person name="Fouts D.E."/>
            <person name="Gill S.R."/>
            <person name="Pop M."/>
            <person name="Holmes M."/>
            <person name="Brinkac L."/>
            <person name="Beanan M."/>
            <person name="DeBoy R.T."/>
            <person name="Daugherty S."/>
            <person name="Kolonay J."/>
            <person name="Madupu R."/>
            <person name="Nelson W."/>
            <person name="White O."/>
            <person name="Peterson J."/>
            <person name="Khouri H."/>
            <person name="Hance I."/>
            <person name="Chris Lee P."/>
            <person name="Holtzapple E."/>
            <person name="Scanlan D."/>
            <person name="Tran K."/>
            <person name="Moazzez A."/>
            <person name="Utterback T."/>
            <person name="Rizzo M."/>
            <person name="Lee K."/>
            <person name="Kosack D."/>
            <person name="Moestl D."/>
            <person name="Wedler H."/>
            <person name="Lauber J."/>
            <person name="Stjepandic D."/>
            <person name="Hoheisel J."/>
            <person name="Straetz M."/>
            <person name="Heim S."/>
            <person name="Kiewitz C."/>
            <person name="Eisen J.A."/>
            <person name="Timmis K.N."/>
            <person name="Dusterhoft A."/>
            <person name="Tummler B."/>
            <person name="Fraser C.M."/>
        </authorList>
    </citation>
    <scope>NUCLEOTIDE SEQUENCE [LARGE SCALE GENOMIC DNA]</scope>
    <source>
        <strain evidence="2">ATCC 47054 / DSM 6125 / CFBP 8728 / NCIMB 11950 / KT2440</strain>
    </source>
</reference>
<dbReference type="Pfam" id="PF06945">
    <property type="entry name" value="DUF1289"/>
    <property type="match status" value="1"/>
</dbReference>
<dbReference type="eggNOG" id="COG3313">
    <property type="taxonomic scope" value="Bacteria"/>
</dbReference>
<dbReference type="EMBL" id="AE015451">
    <property type="protein sequence ID" value="AAN67077.1"/>
    <property type="molecule type" value="Genomic_DNA"/>
</dbReference>
<dbReference type="PANTHER" id="PTHR35175">
    <property type="entry name" value="DUF1289 DOMAIN-CONTAINING PROTEIN"/>
    <property type="match status" value="1"/>
</dbReference>
<dbReference type="PANTHER" id="PTHR35175:SF2">
    <property type="entry name" value="DUF1289 DOMAIN-CONTAINING PROTEIN"/>
    <property type="match status" value="1"/>
</dbReference>
<evidence type="ECO:0000313" key="2">
    <source>
        <dbReference type="Proteomes" id="UP000000556"/>
    </source>
</evidence>
<dbReference type="STRING" id="160488.PP_1455"/>
<dbReference type="KEGG" id="ppu:PP_1455"/>
<dbReference type="HOGENOM" id="CLU_162538_4_0_6"/>
<keyword evidence="2" id="KW-1185">Reference proteome</keyword>